<feature type="transmembrane region" description="Helical" evidence="1">
    <location>
        <begin position="96"/>
        <end position="115"/>
    </location>
</feature>
<dbReference type="OrthoDB" id="7432713at2"/>
<protein>
    <submittedName>
        <fullName evidence="2">DUF1761 domain-containing protein</fullName>
    </submittedName>
</protein>
<keyword evidence="1" id="KW-0472">Membrane</keyword>
<dbReference type="EMBL" id="CP042345">
    <property type="protein sequence ID" value="QEA15245.1"/>
    <property type="molecule type" value="Genomic_DNA"/>
</dbReference>
<dbReference type="KEGG" id="ngf:FRF71_03300"/>
<accession>A0A5B8S349</accession>
<organism evidence="2 3">
    <name type="scientific">Novosphingobium ginsenosidimutans</name>
    <dbReference type="NCBI Taxonomy" id="1176536"/>
    <lineage>
        <taxon>Bacteria</taxon>
        <taxon>Pseudomonadati</taxon>
        <taxon>Pseudomonadota</taxon>
        <taxon>Alphaproteobacteria</taxon>
        <taxon>Sphingomonadales</taxon>
        <taxon>Sphingomonadaceae</taxon>
        <taxon>Novosphingobium</taxon>
    </lineage>
</organism>
<dbReference type="Proteomes" id="UP000321172">
    <property type="component" value="Chromosome"/>
</dbReference>
<reference evidence="2 3" key="1">
    <citation type="journal article" date="2013" name="J. Microbiol. Biotechnol.">
        <title>Novosphingobium ginsenosidimutans sp. nov., with the ability to convert ginsenoside.</title>
        <authorList>
            <person name="Kim J.K."/>
            <person name="He D."/>
            <person name="Liu Q.M."/>
            <person name="Park H.Y."/>
            <person name="Jung M.S."/>
            <person name="Yoon M.H."/>
            <person name="Kim S.C."/>
            <person name="Im W.T."/>
        </authorList>
    </citation>
    <scope>NUCLEOTIDE SEQUENCE [LARGE SCALE GENOMIC DNA]</scope>
    <source>
        <strain evidence="2 3">FW-6</strain>
    </source>
</reference>
<gene>
    <name evidence="2" type="ORF">FRF71_03300</name>
</gene>
<dbReference type="AlphaFoldDB" id="A0A5B8S349"/>
<sequence>MGAMDWPGVILAALAASGVLALAFGQARTGWLYAAVPLNLLSALMLGHALARIGPEKLAAKPQLFFMQSGGLALAFVIPALWLTQLRDGAPRQRTVIDSLAFLAAYLVMGFVFWLRA</sequence>
<evidence type="ECO:0000313" key="3">
    <source>
        <dbReference type="Proteomes" id="UP000321172"/>
    </source>
</evidence>
<name>A0A5B8S349_9SPHN</name>
<feature type="transmembrane region" description="Helical" evidence="1">
    <location>
        <begin position="63"/>
        <end position="84"/>
    </location>
</feature>
<proteinExistence type="predicted"/>
<keyword evidence="1" id="KW-1133">Transmembrane helix</keyword>
<feature type="transmembrane region" description="Helical" evidence="1">
    <location>
        <begin position="31"/>
        <end position="51"/>
    </location>
</feature>
<keyword evidence="1" id="KW-0812">Transmembrane</keyword>
<evidence type="ECO:0000313" key="2">
    <source>
        <dbReference type="EMBL" id="QEA15245.1"/>
    </source>
</evidence>
<evidence type="ECO:0000256" key="1">
    <source>
        <dbReference type="SAM" id="Phobius"/>
    </source>
</evidence>
<keyword evidence="3" id="KW-1185">Reference proteome</keyword>